<dbReference type="NCBIfam" id="TIGR00730">
    <property type="entry name" value="Rossman fold protein, TIGR00730 family"/>
    <property type="match status" value="1"/>
</dbReference>
<keyword evidence="3 6" id="KW-0203">Cytokinin biosynthesis</keyword>
<proteinExistence type="inferred from homology"/>
<evidence type="ECO:0000256" key="6">
    <source>
        <dbReference type="RuleBase" id="RU363015"/>
    </source>
</evidence>
<dbReference type="Proteomes" id="UP000815325">
    <property type="component" value="Unassembled WGS sequence"/>
</dbReference>
<keyword evidence="8" id="KW-1185">Reference proteome</keyword>
<accession>A0ABQ7H9L4</accession>
<evidence type="ECO:0000256" key="5">
    <source>
        <dbReference type="ARBA" id="ARBA00049153"/>
    </source>
</evidence>
<evidence type="ECO:0000256" key="3">
    <source>
        <dbReference type="ARBA" id="ARBA00022712"/>
    </source>
</evidence>
<dbReference type="InterPro" id="IPR005269">
    <property type="entry name" value="LOG"/>
</dbReference>
<evidence type="ECO:0000256" key="4">
    <source>
        <dbReference type="ARBA" id="ARBA00047718"/>
    </source>
</evidence>
<dbReference type="Pfam" id="PF03641">
    <property type="entry name" value="Lysine_decarbox"/>
    <property type="match status" value="1"/>
</dbReference>
<dbReference type="EC" id="3.2.2.n1" evidence="2 6"/>
<dbReference type="SUPFAM" id="SSF102405">
    <property type="entry name" value="MCP/YpsA-like"/>
    <property type="match status" value="1"/>
</dbReference>
<evidence type="ECO:0000313" key="7">
    <source>
        <dbReference type="EMBL" id="KAF5843541.1"/>
    </source>
</evidence>
<keyword evidence="6" id="KW-0378">Hydrolase</keyword>
<gene>
    <name evidence="7" type="ORF">DUNSADRAFT_14457</name>
</gene>
<reference evidence="7" key="1">
    <citation type="submission" date="2017-08" db="EMBL/GenBank/DDBJ databases">
        <authorList>
            <person name="Polle J.E."/>
            <person name="Barry K."/>
            <person name="Cushman J."/>
            <person name="Schmutz J."/>
            <person name="Tran D."/>
            <person name="Hathwaick L.T."/>
            <person name="Yim W.C."/>
            <person name="Jenkins J."/>
            <person name="Mckie-Krisberg Z.M."/>
            <person name="Prochnik S."/>
            <person name="Lindquist E."/>
            <person name="Dockter R.B."/>
            <person name="Adam C."/>
            <person name="Molina H."/>
            <person name="Bunkerborg J."/>
            <person name="Jin E."/>
            <person name="Buchheim M."/>
            <person name="Magnuson J."/>
        </authorList>
    </citation>
    <scope>NUCLEOTIDE SEQUENCE</scope>
    <source>
        <strain evidence="7">CCAP 19/18</strain>
    </source>
</reference>
<organism evidence="7 8">
    <name type="scientific">Dunaliella salina</name>
    <name type="common">Green alga</name>
    <name type="synonym">Protococcus salinus</name>
    <dbReference type="NCBI Taxonomy" id="3046"/>
    <lineage>
        <taxon>Eukaryota</taxon>
        <taxon>Viridiplantae</taxon>
        <taxon>Chlorophyta</taxon>
        <taxon>core chlorophytes</taxon>
        <taxon>Chlorophyceae</taxon>
        <taxon>CS clade</taxon>
        <taxon>Chlamydomonadales</taxon>
        <taxon>Dunaliellaceae</taxon>
        <taxon>Dunaliella</taxon>
    </lineage>
</organism>
<dbReference type="Gene3D" id="3.40.50.450">
    <property type="match status" value="1"/>
</dbReference>
<comment type="catalytic activity">
    <reaction evidence="4 6">
        <text>N(6)-(dimethylallyl)adenosine 5'-phosphate + H2O = N(6)-dimethylallyladenine + D-ribose 5-phosphate</text>
        <dbReference type="Rhea" id="RHEA:48560"/>
        <dbReference type="ChEBI" id="CHEBI:15377"/>
        <dbReference type="ChEBI" id="CHEBI:17660"/>
        <dbReference type="ChEBI" id="CHEBI:57526"/>
        <dbReference type="ChEBI" id="CHEBI:78346"/>
        <dbReference type="EC" id="3.2.2.n1"/>
    </reaction>
</comment>
<comment type="caution">
    <text evidence="7">The sequence shown here is derived from an EMBL/GenBank/DDBJ whole genome shotgun (WGS) entry which is preliminary data.</text>
</comment>
<sequence>MDPQPAQERPIRRIAVFCGSSNGASPVYAEGARRMGCLLASRGIGLVYGGGTVGLMGETARAVHEGGAEVFGCIPKALAPRELSGEMIGHLVVVDDMHQRKAEMARQADGFIGLPGGFGTLEELLEVITWQQLGFHNKPVGHSHISRELSQRSMALLSPADSAALHSAGSVQVVHAVIRQTIRLPTAWITWTQQSYTCAYSTHEQDIWWRGANMKSTMLCLHEFTAG</sequence>
<dbReference type="EMBL" id="MU069441">
    <property type="protein sequence ID" value="KAF5843541.1"/>
    <property type="molecule type" value="Genomic_DNA"/>
</dbReference>
<dbReference type="PANTHER" id="PTHR31223:SF70">
    <property type="entry name" value="LOG FAMILY PROTEIN YJL055W"/>
    <property type="match status" value="1"/>
</dbReference>
<comment type="similarity">
    <text evidence="1 6">Belongs to the LOG family.</text>
</comment>
<comment type="function">
    <text evidence="6">Cytokinin-activating enzyme working in the direct activation pathway. Phosphoribohydrolase that converts inactive cytokinin nucleotides to the biologically active free-base forms.</text>
</comment>
<comment type="catalytic activity">
    <reaction evidence="5 6">
        <text>9-ribosyl-trans-zeatin 5'-phosphate + H2O = trans-zeatin + D-ribose 5-phosphate</text>
        <dbReference type="Rhea" id="RHEA:48564"/>
        <dbReference type="ChEBI" id="CHEBI:15377"/>
        <dbReference type="ChEBI" id="CHEBI:16522"/>
        <dbReference type="ChEBI" id="CHEBI:78346"/>
        <dbReference type="ChEBI" id="CHEBI:87947"/>
        <dbReference type="EC" id="3.2.2.n1"/>
    </reaction>
</comment>
<protein>
    <recommendedName>
        <fullName evidence="2 6">Cytokinin riboside 5'-monophosphate phosphoribohydrolase</fullName>
        <ecNumber evidence="2 6">3.2.2.n1</ecNumber>
    </recommendedName>
</protein>
<evidence type="ECO:0000256" key="2">
    <source>
        <dbReference type="ARBA" id="ARBA00012205"/>
    </source>
</evidence>
<name>A0ABQ7H9L4_DUNSA</name>
<evidence type="ECO:0000256" key="1">
    <source>
        <dbReference type="ARBA" id="ARBA00006763"/>
    </source>
</evidence>
<evidence type="ECO:0000313" key="8">
    <source>
        <dbReference type="Proteomes" id="UP000815325"/>
    </source>
</evidence>
<dbReference type="InterPro" id="IPR031100">
    <property type="entry name" value="LOG_fam"/>
</dbReference>
<dbReference type="PANTHER" id="PTHR31223">
    <property type="entry name" value="LOG FAMILY PROTEIN YJL055W"/>
    <property type="match status" value="1"/>
</dbReference>